<evidence type="ECO:0000256" key="1">
    <source>
        <dbReference type="SAM" id="Phobius"/>
    </source>
</evidence>
<keyword evidence="1" id="KW-1133">Transmembrane helix</keyword>
<reference evidence="2 3" key="1">
    <citation type="submission" date="2019-04" db="EMBL/GenBank/DDBJ databases">
        <title>Flavobacterium sp. nov. isolated from construction timber.</title>
        <authorList>
            <person name="Lin S.-Y."/>
            <person name="Chang C.-T."/>
            <person name="Young C.-C."/>
        </authorList>
    </citation>
    <scope>NUCLEOTIDE SEQUENCE [LARGE SCALE GENOMIC DNA]</scope>
    <source>
        <strain evidence="2 3">CC-CTC003</strain>
    </source>
</reference>
<sequence length="188" mass="21803">MVILNILEWLSKYGFIDILFGIGIFTIINKALKSKIKSSIDGADLLPYFDTDNNTFILGIKNQSSQPLYLYQAYVKPGYYIEEYDKTSFETKLRSLMLMKFVNDSFPKMDRPKTTDGNYVLQVQGIDRNISPTLFVEPFSYKEYSLDYRELSHKYIDNPNEIFDNKKFGQLSLNFVHGVNSGKLILQL</sequence>
<protein>
    <submittedName>
        <fullName evidence="2">Uncharacterized protein</fullName>
    </submittedName>
</protein>
<proteinExistence type="predicted"/>
<dbReference type="Proteomes" id="UP000307507">
    <property type="component" value="Unassembled WGS sequence"/>
</dbReference>
<gene>
    <name evidence="2" type="ORF">E6C50_08680</name>
</gene>
<keyword evidence="1" id="KW-0812">Transmembrane</keyword>
<keyword evidence="3" id="KW-1185">Reference proteome</keyword>
<dbReference type="RefSeq" id="WP_136402805.1">
    <property type="nucleotide sequence ID" value="NZ_SSNZ01000002.1"/>
</dbReference>
<comment type="caution">
    <text evidence="2">The sequence shown here is derived from an EMBL/GenBank/DDBJ whole genome shotgun (WGS) entry which is preliminary data.</text>
</comment>
<name>A0A4S4A0J8_9FLAO</name>
<organism evidence="2 3">
    <name type="scientific">Flavobacterium supellecticarium</name>
    <dbReference type="NCBI Taxonomy" id="2565924"/>
    <lineage>
        <taxon>Bacteria</taxon>
        <taxon>Pseudomonadati</taxon>
        <taxon>Bacteroidota</taxon>
        <taxon>Flavobacteriia</taxon>
        <taxon>Flavobacteriales</taxon>
        <taxon>Flavobacteriaceae</taxon>
        <taxon>Flavobacterium</taxon>
    </lineage>
</organism>
<keyword evidence="1" id="KW-0472">Membrane</keyword>
<dbReference type="EMBL" id="SSNZ01000002">
    <property type="protein sequence ID" value="THF51821.1"/>
    <property type="molecule type" value="Genomic_DNA"/>
</dbReference>
<feature type="transmembrane region" description="Helical" evidence="1">
    <location>
        <begin position="13"/>
        <end position="32"/>
    </location>
</feature>
<accession>A0A4S4A0J8</accession>
<evidence type="ECO:0000313" key="2">
    <source>
        <dbReference type="EMBL" id="THF51821.1"/>
    </source>
</evidence>
<evidence type="ECO:0000313" key="3">
    <source>
        <dbReference type="Proteomes" id="UP000307507"/>
    </source>
</evidence>
<dbReference type="AlphaFoldDB" id="A0A4S4A0J8"/>